<evidence type="ECO:0000256" key="1">
    <source>
        <dbReference type="ARBA" id="ARBA00004651"/>
    </source>
</evidence>
<dbReference type="GO" id="GO:0005886">
    <property type="term" value="C:plasma membrane"/>
    <property type="evidence" value="ECO:0007669"/>
    <property type="project" value="UniProtKB-SubCell"/>
</dbReference>
<sequence length="282" mass="31683">MSTAAAPPECQGPGCYIRLWLHAERDAATLDLLCALMQDAPMLMLQLYILATDEGTIEEAARHGMTVLVLMQIASVSTSILMMAWSVASWVRSSHLAYPSLGPLSLFAMALLTISHFASIAGQVVSLSLFAAKFLEAAFTLVLFHWGIMSLWLLMKLMEQPSTICTRAFQPHDSHSGMFHWLDDIVYSIAMGLVFLFTYVDVSSTVTQAQRLCYRFILIAEEATLLTIWFLQTDRSAWYHYFPLCLVPVLLIIYLVFDKLYCIYGPDTKCLALKQITEMNVL</sequence>
<keyword evidence="3" id="KW-1003">Cell membrane</keyword>
<evidence type="ECO:0000256" key="6">
    <source>
        <dbReference type="ARBA" id="ARBA00023136"/>
    </source>
</evidence>
<name>A0AAV2S3Z3_MEGNR</name>
<evidence type="ECO:0000256" key="3">
    <source>
        <dbReference type="ARBA" id="ARBA00022475"/>
    </source>
</evidence>
<dbReference type="EMBL" id="CAXKWB010045798">
    <property type="protein sequence ID" value="CAL4162811.1"/>
    <property type="molecule type" value="Genomic_DNA"/>
</dbReference>
<dbReference type="GO" id="GO:1902742">
    <property type="term" value="P:apoptotic process involved in development"/>
    <property type="evidence" value="ECO:0007669"/>
    <property type="project" value="TreeGrafter"/>
</dbReference>
<accession>A0AAV2S3Z3</accession>
<feature type="transmembrane region" description="Helical" evidence="7">
    <location>
        <begin position="238"/>
        <end position="257"/>
    </location>
</feature>
<evidence type="ECO:0000256" key="2">
    <source>
        <dbReference type="ARBA" id="ARBA00008789"/>
    </source>
</evidence>
<comment type="caution">
    <text evidence="8">The sequence shown here is derived from an EMBL/GenBank/DDBJ whole genome shotgun (WGS) entry which is preliminary data.</text>
</comment>
<feature type="transmembrane region" description="Helical" evidence="7">
    <location>
        <begin position="178"/>
        <end position="200"/>
    </location>
</feature>
<comment type="similarity">
    <text evidence="2 7">Belongs to the XK family.</text>
</comment>
<dbReference type="AlphaFoldDB" id="A0AAV2S3Z3"/>
<organism evidence="8 9">
    <name type="scientific">Meganyctiphanes norvegica</name>
    <name type="common">Northern krill</name>
    <name type="synonym">Thysanopoda norvegica</name>
    <dbReference type="NCBI Taxonomy" id="48144"/>
    <lineage>
        <taxon>Eukaryota</taxon>
        <taxon>Metazoa</taxon>
        <taxon>Ecdysozoa</taxon>
        <taxon>Arthropoda</taxon>
        <taxon>Crustacea</taxon>
        <taxon>Multicrustacea</taxon>
        <taxon>Malacostraca</taxon>
        <taxon>Eumalacostraca</taxon>
        <taxon>Eucarida</taxon>
        <taxon>Euphausiacea</taxon>
        <taxon>Euphausiidae</taxon>
        <taxon>Meganyctiphanes</taxon>
    </lineage>
</organism>
<dbReference type="GO" id="GO:0043652">
    <property type="term" value="P:engulfment of apoptotic cell"/>
    <property type="evidence" value="ECO:0007669"/>
    <property type="project" value="TreeGrafter"/>
</dbReference>
<protein>
    <recommendedName>
        <fullName evidence="7">XK-related protein</fullName>
    </recommendedName>
</protein>
<dbReference type="GO" id="GO:0070782">
    <property type="term" value="P:phosphatidylserine exposure on apoptotic cell surface"/>
    <property type="evidence" value="ECO:0007669"/>
    <property type="project" value="TreeGrafter"/>
</dbReference>
<keyword evidence="9" id="KW-1185">Reference proteome</keyword>
<evidence type="ECO:0000256" key="4">
    <source>
        <dbReference type="ARBA" id="ARBA00022692"/>
    </source>
</evidence>
<proteinExistence type="inferred from homology"/>
<evidence type="ECO:0000313" key="8">
    <source>
        <dbReference type="EMBL" id="CAL4162811.1"/>
    </source>
</evidence>
<evidence type="ECO:0000313" key="9">
    <source>
        <dbReference type="Proteomes" id="UP001497623"/>
    </source>
</evidence>
<dbReference type="PANTHER" id="PTHR16024">
    <property type="entry name" value="XK-RELATED PROTEIN"/>
    <property type="match status" value="1"/>
</dbReference>
<feature type="transmembrane region" description="Helical" evidence="7">
    <location>
        <begin position="137"/>
        <end position="158"/>
    </location>
</feature>
<reference evidence="8 9" key="1">
    <citation type="submission" date="2024-05" db="EMBL/GenBank/DDBJ databases">
        <authorList>
            <person name="Wallberg A."/>
        </authorList>
    </citation>
    <scope>NUCLEOTIDE SEQUENCE [LARGE SCALE GENOMIC DNA]</scope>
</reference>
<evidence type="ECO:0000256" key="5">
    <source>
        <dbReference type="ARBA" id="ARBA00022989"/>
    </source>
</evidence>
<dbReference type="InterPro" id="IPR050895">
    <property type="entry name" value="XK-related_scramblase"/>
</dbReference>
<keyword evidence="6 7" id="KW-0472">Membrane</keyword>
<comment type="subcellular location">
    <subcellularLocation>
        <location evidence="1">Cell membrane</location>
        <topology evidence="1">Multi-pass membrane protein</topology>
    </subcellularLocation>
    <subcellularLocation>
        <location evidence="7">Membrane</location>
        <topology evidence="7">Multi-pass membrane protein</topology>
    </subcellularLocation>
</comment>
<dbReference type="Proteomes" id="UP001497623">
    <property type="component" value="Unassembled WGS sequence"/>
</dbReference>
<dbReference type="Pfam" id="PF09815">
    <property type="entry name" value="XK-related"/>
    <property type="match status" value="1"/>
</dbReference>
<dbReference type="InterPro" id="IPR018629">
    <property type="entry name" value="XK-rel"/>
</dbReference>
<keyword evidence="5 7" id="KW-1133">Transmembrane helix</keyword>
<gene>
    <name evidence="8" type="ORF">MNOR_LOCUS32885</name>
</gene>
<feature type="transmembrane region" description="Helical" evidence="7">
    <location>
        <begin position="107"/>
        <end position="130"/>
    </location>
</feature>
<feature type="transmembrane region" description="Helical" evidence="7">
    <location>
        <begin position="67"/>
        <end position="87"/>
    </location>
</feature>
<evidence type="ECO:0000256" key="7">
    <source>
        <dbReference type="RuleBase" id="RU910716"/>
    </source>
</evidence>
<keyword evidence="4 7" id="KW-0812">Transmembrane</keyword>
<dbReference type="PANTHER" id="PTHR16024:SF10">
    <property type="entry name" value="XK-RELATED PROTEIN"/>
    <property type="match status" value="1"/>
</dbReference>